<sequence length="196" mass="21829">MTDETYSRLQPDRTNADWLIYFKNPDVLRNSDTFVLDPVKVFFFPEVQQKDINPADQTKLEEYFTKAIRDELEAGRYNLVTEPGPGVMVLRFAITNVEPNGAKTNAAITGTTAVATHAVAPGAGELVPRLKVGKVSIEGEMVDSASGEVEMAFMTSKSGRRFFSGLKAFEKWGDIDAAFRSWAKNFRQRLDKAHSS</sequence>
<dbReference type="EMBL" id="CP132938">
    <property type="protein sequence ID" value="XCB24674.1"/>
    <property type="molecule type" value="Genomic_DNA"/>
</dbReference>
<dbReference type="InterPro" id="IPR021747">
    <property type="entry name" value="DUF3313"/>
</dbReference>
<dbReference type="KEGG" id="tgi:RBB81_05820"/>
<proteinExistence type="predicted"/>
<reference evidence="1" key="2">
    <citation type="journal article" date="2024" name="Environ. Microbiol.">
        <title>Genome analysis and description of Tunturibacter gen. nov. expands the diversity of Terriglobia in tundra soils.</title>
        <authorList>
            <person name="Messyasz A."/>
            <person name="Mannisto M.K."/>
            <person name="Kerkhof L.J."/>
            <person name="Haggblom M.M."/>
        </authorList>
    </citation>
    <scope>NUCLEOTIDE SEQUENCE</scope>
    <source>
        <strain evidence="1">M8UP39</strain>
    </source>
</reference>
<gene>
    <name evidence="1" type="ORF">RBB81_05820</name>
</gene>
<name>A0AAU7Z741_9BACT</name>
<evidence type="ECO:0000313" key="1">
    <source>
        <dbReference type="EMBL" id="XCB24674.1"/>
    </source>
</evidence>
<dbReference type="AlphaFoldDB" id="A0AAU7Z741"/>
<organism evidence="1">
    <name type="scientific">Tunturiibacter gelidiferens</name>
    <dbReference type="NCBI Taxonomy" id="3069689"/>
    <lineage>
        <taxon>Bacteria</taxon>
        <taxon>Pseudomonadati</taxon>
        <taxon>Acidobacteriota</taxon>
        <taxon>Terriglobia</taxon>
        <taxon>Terriglobales</taxon>
        <taxon>Acidobacteriaceae</taxon>
        <taxon>Tunturiibacter</taxon>
    </lineage>
</organism>
<dbReference type="Pfam" id="PF11769">
    <property type="entry name" value="DUF3313"/>
    <property type="match status" value="1"/>
</dbReference>
<accession>A0AAU7Z741</accession>
<protein>
    <submittedName>
        <fullName evidence="1">DUF3313 domain-containing protein</fullName>
    </submittedName>
</protein>
<reference evidence="1" key="1">
    <citation type="submission" date="2023-08" db="EMBL/GenBank/DDBJ databases">
        <authorList>
            <person name="Messyasz A."/>
            <person name="Mannisto M.K."/>
            <person name="Kerkhof L.J."/>
            <person name="Haggblom M."/>
        </authorList>
    </citation>
    <scope>NUCLEOTIDE SEQUENCE</scope>
    <source>
        <strain evidence="1">M8UP39</strain>
    </source>
</reference>